<protein>
    <submittedName>
        <fullName evidence="6">Transcriptional regulator, LacI family</fullName>
    </submittedName>
</protein>
<dbReference type="PROSITE" id="PS00356">
    <property type="entry name" value="HTH_LACI_1"/>
    <property type="match status" value="1"/>
</dbReference>
<dbReference type="SUPFAM" id="SSF47413">
    <property type="entry name" value="lambda repressor-like DNA-binding domains"/>
    <property type="match status" value="1"/>
</dbReference>
<dbReference type="Pfam" id="PF13377">
    <property type="entry name" value="Peripla_BP_3"/>
    <property type="match status" value="1"/>
</dbReference>
<keyword evidence="1" id="KW-0678">Repressor</keyword>
<feature type="domain" description="HTH lacI-type" evidence="5">
    <location>
        <begin position="5"/>
        <end position="59"/>
    </location>
</feature>
<dbReference type="EMBL" id="FOHN01000027">
    <property type="protein sequence ID" value="SET52346.1"/>
    <property type="molecule type" value="Genomic_DNA"/>
</dbReference>
<sequence>MKKNITLKDIAQKVGVSAVTVSKALTDKEGVSDDVRKKIKEIASELGYKGSSSASSWGQSGNIGVIIAKRFIKEDENAFYLKMYQGLVQTLSRFRYYGILEIVDAKSEKEFVMPKLLEDKKVDGIIILGQFQSNYIKLIEKYNVPIVLLDFYDKNLNLDSVISDSVYGGYRAVNYLISKGHRKIGFVGSIFSTNSIMDRYLGYYKAMIEARCEVKPEWLIEDRNEEGEYIPLSLPEADKMPTAFLCNCDNISYILINKLSELGYSVPEDISVIGYDNSIRSVIPALNLTTVDVNIEAMTEAATDLIIKKIKEEKHCCGMRIVESKLIIRESVKEVR</sequence>
<dbReference type="CDD" id="cd01392">
    <property type="entry name" value="HTH_LacI"/>
    <property type="match status" value="1"/>
</dbReference>
<dbReference type="PANTHER" id="PTHR30146:SF148">
    <property type="entry name" value="HTH-TYPE TRANSCRIPTIONAL REPRESSOR PURR-RELATED"/>
    <property type="match status" value="1"/>
</dbReference>
<dbReference type="Proteomes" id="UP000199800">
    <property type="component" value="Unassembled WGS sequence"/>
</dbReference>
<dbReference type="PROSITE" id="PS50932">
    <property type="entry name" value="HTH_LACI_2"/>
    <property type="match status" value="1"/>
</dbReference>
<dbReference type="GO" id="GO:0000976">
    <property type="term" value="F:transcription cis-regulatory region binding"/>
    <property type="evidence" value="ECO:0007669"/>
    <property type="project" value="TreeGrafter"/>
</dbReference>
<dbReference type="InterPro" id="IPR046335">
    <property type="entry name" value="LacI/GalR-like_sensor"/>
</dbReference>
<evidence type="ECO:0000313" key="7">
    <source>
        <dbReference type="Proteomes" id="UP000199800"/>
    </source>
</evidence>
<evidence type="ECO:0000313" key="6">
    <source>
        <dbReference type="EMBL" id="SET52346.1"/>
    </source>
</evidence>
<dbReference type="GO" id="GO:0003700">
    <property type="term" value="F:DNA-binding transcription factor activity"/>
    <property type="evidence" value="ECO:0007669"/>
    <property type="project" value="TreeGrafter"/>
</dbReference>
<dbReference type="AlphaFoldDB" id="A0A1I0F4K8"/>
<dbReference type="STRING" id="29364.SAMN04487772_12727"/>
<keyword evidence="4" id="KW-0804">Transcription</keyword>
<keyword evidence="3" id="KW-0238">DNA-binding</keyword>
<dbReference type="SMART" id="SM00354">
    <property type="entry name" value="HTH_LACI"/>
    <property type="match status" value="1"/>
</dbReference>
<dbReference type="RefSeq" id="WP_092478711.1">
    <property type="nucleotide sequence ID" value="NZ_FOHN01000027.1"/>
</dbReference>
<proteinExistence type="predicted"/>
<dbReference type="Gene3D" id="1.10.260.40">
    <property type="entry name" value="lambda repressor-like DNA-binding domains"/>
    <property type="match status" value="1"/>
</dbReference>
<dbReference type="Gene3D" id="3.40.50.2300">
    <property type="match status" value="2"/>
</dbReference>
<dbReference type="InterPro" id="IPR000843">
    <property type="entry name" value="HTH_LacI"/>
</dbReference>
<dbReference type="PANTHER" id="PTHR30146">
    <property type="entry name" value="LACI-RELATED TRANSCRIPTIONAL REPRESSOR"/>
    <property type="match status" value="1"/>
</dbReference>
<dbReference type="InterPro" id="IPR010982">
    <property type="entry name" value="Lambda_DNA-bd_dom_sf"/>
</dbReference>
<evidence type="ECO:0000256" key="3">
    <source>
        <dbReference type="ARBA" id="ARBA00023125"/>
    </source>
</evidence>
<gene>
    <name evidence="6" type="ORF">SAMN04487772_12727</name>
</gene>
<keyword evidence="2" id="KW-0805">Transcription regulation</keyword>
<accession>A0A1I0F4K8</accession>
<dbReference type="Pfam" id="PF00356">
    <property type="entry name" value="LacI"/>
    <property type="match status" value="1"/>
</dbReference>
<name>A0A1I0F4K8_9FIRM</name>
<dbReference type="OrthoDB" id="2026446at2"/>
<dbReference type="InterPro" id="IPR028082">
    <property type="entry name" value="Peripla_BP_I"/>
</dbReference>
<dbReference type="CDD" id="cd19974">
    <property type="entry name" value="PBP1_LacI-like"/>
    <property type="match status" value="1"/>
</dbReference>
<evidence type="ECO:0000256" key="4">
    <source>
        <dbReference type="ARBA" id="ARBA00023163"/>
    </source>
</evidence>
<evidence type="ECO:0000259" key="5">
    <source>
        <dbReference type="PROSITE" id="PS50932"/>
    </source>
</evidence>
<keyword evidence="7" id="KW-1185">Reference proteome</keyword>
<evidence type="ECO:0000256" key="1">
    <source>
        <dbReference type="ARBA" id="ARBA00022491"/>
    </source>
</evidence>
<evidence type="ECO:0000256" key="2">
    <source>
        <dbReference type="ARBA" id="ARBA00023015"/>
    </source>
</evidence>
<dbReference type="SUPFAM" id="SSF53822">
    <property type="entry name" value="Periplasmic binding protein-like I"/>
    <property type="match status" value="1"/>
</dbReference>
<reference evidence="6 7" key="1">
    <citation type="submission" date="2016-10" db="EMBL/GenBank/DDBJ databases">
        <authorList>
            <person name="de Groot N.N."/>
        </authorList>
    </citation>
    <scope>NUCLEOTIDE SEQUENCE [LARGE SCALE GENOMIC DNA]</scope>
    <source>
        <strain evidence="6 7">DSM 1801</strain>
    </source>
</reference>
<organism evidence="6 7">
    <name type="scientific">[Clostridium] polysaccharolyticum</name>
    <dbReference type="NCBI Taxonomy" id="29364"/>
    <lineage>
        <taxon>Bacteria</taxon>
        <taxon>Bacillati</taxon>
        <taxon>Bacillota</taxon>
        <taxon>Clostridia</taxon>
        <taxon>Lachnospirales</taxon>
        <taxon>Lachnospiraceae</taxon>
    </lineage>
</organism>